<evidence type="ECO:0000313" key="2">
    <source>
        <dbReference type="EMBL" id="KAF7117442.1"/>
    </source>
</evidence>
<evidence type="ECO:0000313" key="3">
    <source>
        <dbReference type="EMBL" id="KAF7161516.1"/>
    </source>
</evidence>
<accession>A0A8H6P4Y0</accession>
<sequence>MRHNVTEGAIIQHLAKLRNRRVAAGKFVPPPLRRGGIGAPNKASNASTTYSGGGARRKMRNVPESGSAAEPSSLAQDTDTSSDEEYVDGRRSKTQKGSARSKGSRVQRKEDRRVLPQSGSDQDADGSPVSSEELVVSGAQFLEYPNHRARDRSPPRLHKQSKVVVLRYRRGAQLTSDKPIKVESPEHSTASAFEPHNQSLLDQQLYQDLHSTKSSNAMGAADTHTTDGNYLSADHSNMGMSSIPNSNSNFLDFGSSQGLHMNAYQNFYPSSQNEQLGFVPNTWNHLNPHQSEQMSIAPGEPGMYFDDVFQYILGNDAHQDDNGATFAGSGDMDPFL</sequence>
<evidence type="ECO:0000256" key="1">
    <source>
        <dbReference type="SAM" id="MobiDB-lite"/>
    </source>
</evidence>
<name>A0A8H6P4Y0_9EURO</name>
<proteinExistence type="predicted"/>
<dbReference type="Proteomes" id="UP000630445">
    <property type="component" value="Unassembled WGS sequence"/>
</dbReference>
<gene>
    <name evidence="2" type="ORF">CNMCM5793_006387</name>
    <name evidence="3" type="ORF">CNMCM6106_008709</name>
</gene>
<keyword evidence="4" id="KW-1185">Reference proteome</keyword>
<dbReference type="OrthoDB" id="3903267at2759"/>
<dbReference type="AlphaFoldDB" id="A0A8H6P4Y0"/>
<dbReference type="EMBL" id="JACBAF010002245">
    <property type="protein sequence ID" value="KAF7161516.1"/>
    <property type="molecule type" value="Genomic_DNA"/>
</dbReference>
<evidence type="ECO:0000313" key="4">
    <source>
        <dbReference type="Proteomes" id="UP000630445"/>
    </source>
</evidence>
<dbReference type="EMBL" id="JACBAD010002090">
    <property type="protein sequence ID" value="KAF7117442.1"/>
    <property type="molecule type" value="Genomic_DNA"/>
</dbReference>
<comment type="caution">
    <text evidence="2">The sequence shown here is derived from an EMBL/GenBank/DDBJ whole genome shotgun (WGS) entry which is preliminary data.</text>
</comment>
<dbReference type="Proteomes" id="UP000662466">
    <property type="component" value="Unassembled WGS sequence"/>
</dbReference>
<organism evidence="2 4">
    <name type="scientific">Aspergillus hiratsukae</name>
    <dbReference type="NCBI Taxonomy" id="1194566"/>
    <lineage>
        <taxon>Eukaryota</taxon>
        <taxon>Fungi</taxon>
        <taxon>Dikarya</taxon>
        <taxon>Ascomycota</taxon>
        <taxon>Pezizomycotina</taxon>
        <taxon>Eurotiomycetes</taxon>
        <taxon>Eurotiomycetidae</taxon>
        <taxon>Eurotiales</taxon>
        <taxon>Aspergillaceae</taxon>
        <taxon>Aspergillus</taxon>
        <taxon>Aspergillus subgen. Fumigati</taxon>
    </lineage>
</organism>
<reference evidence="2" key="1">
    <citation type="submission" date="2020-06" db="EMBL/GenBank/DDBJ databases">
        <title>Draft genome sequences of strains closely related to Aspergillus parafelis and Aspergillus hiratsukae.</title>
        <authorList>
            <person name="Dos Santos R.A.C."/>
            <person name="Rivero-Menendez O."/>
            <person name="Steenwyk J.L."/>
            <person name="Mead M.E."/>
            <person name="Goldman G.H."/>
            <person name="Alastruey-Izquierdo A."/>
            <person name="Rokas A."/>
        </authorList>
    </citation>
    <scope>NUCLEOTIDE SEQUENCE</scope>
    <source>
        <strain evidence="2">CNM-CM5793</strain>
        <strain evidence="3">CNM-CM6106</strain>
    </source>
</reference>
<protein>
    <submittedName>
        <fullName evidence="2">Uncharacterized protein</fullName>
    </submittedName>
</protein>
<feature type="region of interest" description="Disordered" evidence="1">
    <location>
        <begin position="27"/>
        <end position="133"/>
    </location>
</feature>